<evidence type="ECO:0000256" key="1">
    <source>
        <dbReference type="SAM" id="Phobius"/>
    </source>
</evidence>
<protein>
    <submittedName>
        <fullName evidence="2">Uncharacterized protein</fullName>
    </submittedName>
</protein>
<dbReference type="OrthoDB" id="9931256at2"/>
<feature type="transmembrane region" description="Helical" evidence="1">
    <location>
        <begin position="59"/>
        <end position="81"/>
    </location>
</feature>
<dbReference type="KEGG" id="mhey:H2LOC_014340"/>
<feature type="transmembrane region" description="Helical" evidence="1">
    <location>
        <begin position="29"/>
        <end position="53"/>
    </location>
</feature>
<sequence>MTQDNSHSHDPQVSKKEADRYTGMAEIDFAISPSVIVCGLAGAVLGFILAMWATSEIPIVFATTIVFGVLSGIFGLFVPWWKPR</sequence>
<dbReference type="EMBL" id="CP046052">
    <property type="protein sequence ID" value="QGM46777.1"/>
    <property type="molecule type" value="Genomic_DNA"/>
</dbReference>
<name>A0A6B8KGC8_9HYPH</name>
<dbReference type="RefSeq" id="WP_136497666.1">
    <property type="nucleotide sequence ID" value="NZ_CP046052.1"/>
</dbReference>
<keyword evidence="1" id="KW-0812">Transmembrane</keyword>
<proteinExistence type="predicted"/>
<keyword evidence="1" id="KW-0472">Membrane</keyword>
<keyword evidence="1" id="KW-1133">Transmembrane helix</keyword>
<accession>A0A6B8KGC8</accession>
<evidence type="ECO:0000313" key="3">
    <source>
        <dbReference type="Proteomes" id="UP000309061"/>
    </source>
</evidence>
<evidence type="ECO:0000313" key="2">
    <source>
        <dbReference type="EMBL" id="QGM46777.1"/>
    </source>
</evidence>
<organism evidence="2 3">
    <name type="scientific">Methylocystis heyeri</name>
    <dbReference type="NCBI Taxonomy" id="391905"/>
    <lineage>
        <taxon>Bacteria</taxon>
        <taxon>Pseudomonadati</taxon>
        <taxon>Pseudomonadota</taxon>
        <taxon>Alphaproteobacteria</taxon>
        <taxon>Hyphomicrobiales</taxon>
        <taxon>Methylocystaceae</taxon>
        <taxon>Methylocystis</taxon>
    </lineage>
</organism>
<dbReference type="AlphaFoldDB" id="A0A6B8KGC8"/>
<reference evidence="2 3" key="1">
    <citation type="submission" date="2019-11" db="EMBL/GenBank/DDBJ databases">
        <title>The genome sequence of Methylocystis heyeri.</title>
        <authorList>
            <person name="Oshkin I.Y."/>
            <person name="Miroshnikov K."/>
            <person name="Dedysh S.N."/>
        </authorList>
    </citation>
    <scope>NUCLEOTIDE SEQUENCE [LARGE SCALE GENOMIC DNA]</scope>
    <source>
        <strain evidence="2 3">H2</strain>
    </source>
</reference>
<gene>
    <name evidence="2" type="ORF">H2LOC_014340</name>
</gene>
<dbReference type="Proteomes" id="UP000309061">
    <property type="component" value="Chromosome"/>
</dbReference>
<keyword evidence="3" id="KW-1185">Reference proteome</keyword>